<dbReference type="PANTHER" id="PTHR33747:SF1">
    <property type="entry name" value="ADENYLATE CYCLASE-ASSOCIATED CAP C-TERMINAL DOMAIN-CONTAINING PROTEIN"/>
    <property type="match status" value="1"/>
</dbReference>
<comment type="caution">
    <text evidence="1">The sequence shown here is derived from an EMBL/GenBank/DDBJ whole genome shotgun (WGS) entry which is preliminary data.</text>
</comment>
<gene>
    <name evidence="1" type="ORF">GEV47_04680</name>
</gene>
<dbReference type="SUPFAM" id="SSF103642">
    <property type="entry name" value="Sec-C motif"/>
    <property type="match status" value="1"/>
</dbReference>
<dbReference type="InterPro" id="IPR036255">
    <property type="entry name" value="YgfB-like_sf"/>
</dbReference>
<keyword evidence="2" id="KW-1185">Reference proteome</keyword>
<dbReference type="AlphaFoldDB" id="A0A843YJM0"/>
<evidence type="ECO:0000313" key="1">
    <source>
        <dbReference type="EMBL" id="MQQ99978.1"/>
    </source>
</evidence>
<dbReference type="PANTHER" id="PTHR33747">
    <property type="entry name" value="UPF0225 PROTEIN SCO1677"/>
    <property type="match status" value="1"/>
</dbReference>
<dbReference type="NCBIfam" id="TIGR02292">
    <property type="entry name" value="ygfB_yecA"/>
    <property type="match status" value="1"/>
</dbReference>
<name>A0A843YJM0_9BURK</name>
<dbReference type="Pfam" id="PF02810">
    <property type="entry name" value="SEC-C"/>
    <property type="match status" value="1"/>
</dbReference>
<dbReference type="OrthoDB" id="570299at2"/>
<accession>A0A843YJM0</accession>
<dbReference type="EMBL" id="WINI01000001">
    <property type="protein sequence ID" value="MQQ99978.1"/>
    <property type="molecule type" value="Genomic_DNA"/>
</dbReference>
<sequence length="235" mass="26528">MELDEPLSDKEFDELDDFLLSDRCGEESMTMDILHGYLTALVIGPEQILLGEWLPFVWGPTLKDAPKFKNDKEFERIVGLIARFMNEIAVTLEVAPKEYEPLFCEFEHEGKPLLDGEAWSLGFMEGVNLRAQAWEPIWSSNLATVVEPIRLLAEKAAEESDNEETLSSQDAMQLHKLTIEVEAAIPEIYRYWLPNRKSAVKTIQRETPKVGRNDLCGCGSGKKFKKCCGAGSVED</sequence>
<evidence type="ECO:0000313" key="2">
    <source>
        <dbReference type="Proteomes" id="UP000451565"/>
    </source>
</evidence>
<reference evidence="1 2" key="1">
    <citation type="submission" date="2019-10" db="EMBL/GenBank/DDBJ databases">
        <title>Glaciimonas soli sp. nov., a psychrophilic bacterium isolated from the forest soil of a high elevation mountain in Taiwan.</title>
        <authorList>
            <person name="Wang L.-T."/>
            <person name="Shieh W.Y."/>
        </authorList>
    </citation>
    <scope>NUCLEOTIDE SEQUENCE [LARGE SCALE GENOMIC DNA]</scope>
    <source>
        <strain evidence="1 2">GS1</strain>
    </source>
</reference>
<dbReference type="Pfam" id="PF03695">
    <property type="entry name" value="UPF0149"/>
    <property type="match status" value="1"/>
</dbReference>
<organism evidence="1 2">
    <name type="scientific">Glaciimonas soli</name>
    <dbReference type="NCBI Taxonomy" id="2590999"/>
    <lineage>
        <taxon>Bacteria</taxon>
        <taxon>Pseudomonadati</taxon>
        <taxon>Pseudomonadota</taxon>
        <taxon>Betaproteobacteria</taxon>
        <taxon>Burkholderiales</taxon>
        <taxon>Oxalobacteraceae</taxon>
        <taxon>Glaciimonas</taxon>
    </lineage>
</organism>
<dbReference type="Proteomes" id="UP000451565">
    <property type="component" value="Unassembled WGS sequence"/>
</dbReference>
<dbReference type="InterPro" id="IPR004027">
    <property type="entry name" value="SEC_C_motif"/>
</dbReference>
<dbReference type="SUPFAM" id="SSF101327">
    <property type="entry name" value="YgfB-like"/>
    <property type="match status" value="1"/>
</dbReference>
<dbReference type="Gene3D" id="3.10.450.50">
    <property type="match status" value="1"/>
</dbReference>
<dbReference type="RefSeq" id="WP_153233506.1">
    <property type="nucleotide sequence ID" value="NZ_WINI01000001.1"/>
</dbReference>
<protein>
    <submittedName>
        <fullName evidence="1">UPF0149 family protein</fullName>
    </submittedName>
</protein>
<proteinExistence type="predicted"/>
<dbReference type="InterPro" id="IPR011978">
    <property type="entry name" value="YgfB-like"/>
</dbReference>